<sequence>MSKILTAQMAKLLGNVEMDDLTKEQEDDKTVKAPPPPNGKGETLDLGKIIKEDNIDDITDILTPKALTKCDTNALLTAMKTNFLLRSEESKTGHSKEERVHFCLLDPLKSNMEARHVFGDSLDDLMNDGIDWEQKKFFSHPVLFNLMNDKWQGTFGRMKRSSWLTWHRWLWMLLNIWCLFDLVMFPFLFAVFYIKHRTNKNKLKDRGIEIAFLINATSKIADDAFKLMKRTVEKLIDNHGNEEAKYQLIIHVQDSTQRDISYSKSVKVLKGGSFEHSALHEDLMKAKANFFKNSSESKKVIIFFTDHKTSLKHEKYLVANQVEAMKGIKLVPVAIGTHVIIRELQKIANDGHDHDHDIIHFGEYEDPETVSKRIWHELQGKDMFENYLEYFTTPYFIFVRDTLSYLTLLGLHFALCLAPSSIPFSGLEWAILVFFYGSNTDGKQNSS</sequence>
<comment type="caution">
    <text evidence="4">The sequence shown here is derived from an EMBL/GenBank/DDBJ whole genome shotgun (WGS) entry which is preliminary data.</text>
</comment>
<dbReference type="Proteomes" id="UP001163046">
    <property type="component" value="Unassembled WGS sequence"/>
</dbReference>
<keyword evidence="2" id="KW-0812">Transmembrane</keyword>
<feature type="domain" description="VWFA" evidence="3">
    <location>
        <begin position="209"/>
        <end position="378"/>
    </location>
</feature>
<protein>
    <recommendedName>
        <fullName evidence="3">VWFA domain-containing protein</fullName>
    </recommendedName>
</protein>
<dbReference type="Gene3D" id="3.40.50.410">
    <property type="entry name" value="von Willebrand factor, type A domain"/>
    <property type="match status" value="1"/>
</dbReference>
<accession>A0A9X0A6D2</accession>
<dbReference type="InterPro" id="IPR002035">
    <property type="entry name" value="VWF_A"/>
</dbReference>
<feature type="transmembrane region" description="Helical" evidence="2">
    <location>
        <begin position="169"/>
        <end position="194"/>
    </location>
</feature>
<organism evidence="4 5">
    <name type="scientific">Desmophyllum pertusum</name>
    <dbReference type="NCBI Taxonomy" id="174260"/>
    <lineage>
        <taxon>Eukaryota</taxon>
        <taxon>Metazoa</taxon>
        <taxon>Cnidaria</taxon>
        <taxon>Anthozoa</taxon>
        <taxon>Hexacorallia</taxon>
        <taxon>Scleractinia</taxon>
        <taxon>Caryophylliina</taxon>
        <taxon>Caryophylliidae</taxon>
        <taxon>Desmophyllum</taxon>
    </lineage>
</organism>
<name>A0A9X0A6D2_9CNID</name>
<dbReference type="AlphaFoldDB" id="A0A9X0A6D2"/>
<evidence type="ECO:0000313" key="4">
    <source>
        <dbReference type="EMBL" id="KAJ7393953.1"/>
    </source>
</evidence>
<keyword evidence="5" id="KW-1185">Reference proteome</keyword>
<dbReference type="EMBL" id="MU825397">
    <property type="protein sequence ID" value="KAJ7393953.1"/>
    <property type="molecule type" value="Genomic_DNA"/>
</dbReference>
<dbReference type="SUPFAM" id="SSF53300">
    <property type="entry name" value="vWA-like"/>
    <property type="match status" value="1"/>
</dbReference>
<dbReference type="PROSITE" id="PS50234">
    <property type="entry name" value="VWFA"/>
    <property type="match status" value="1"/>
</dbReference>
<evidence type="ECO:0000259" key="3">
    <source>
        <dbReference type="PROSITE" id="PS50234"/>
    </source>
</evidence>
<feature type="region of interest" description="Disordered" evidence="1">
    <location>
        <begin position="17"/>
        <end position="41"/>
    </location>
</feature>
<evidence type="ECO:0000313" key="5">
    <source>
        <dbReference type="Proteomes" id="UP001163046"/>
    </source>
</evidence>
<keyword evidence="2" id="KW-0472">Membrane</keyword>
<dbReference type="OrthoDB" id="2373987at2759"/>
<proteinExistence type="predicted"/>
<reference evidence="4" key="1">
    <citation type="submission" date="2023-01" db="EMBL/GenBank/DDBJ databases">
        <title>Genome assembly of the deep-sea coral Lophelia pertusa.</title>
        <authorList>
            <person name="Herrera S."/>
            <person name="Cordes E."/>
        </authorList>
    </citation>
    <scope>NUCLEOTIDE SEQUENCE</scope>
    <source>
        <strain evidence="4">USNM1676648</strain>
        <tissue evidence="4">Polyp</tissue>
    </source>
</reference>
<evidence type="ECO:0000256" key="2">
    <source>
        <dbReference type="SAM" id="Phobius"/>
    </source>
</evidence>
<evidence type="ECO:0000256" key="1">
    <source>
        <dbReference type="SAM" id="MobiDB-lite"/>
    </source>
</evidence>
<gene>
    <name evidence="4" type="ORF">OS493_003622</name>
</gene>
<feature type="compositionally biased region" description="Basic and acidic residues" evidence="1">
    <location>
        <begin position="20"/>
        <end position="31"/>
    </location>
</feature>
<dbReference type="Pfam" id="PF00092">
    <property type="entry name" value="VWA"/>
    <property type="match status" value="1"/>
</dbReference>
<dbReference type="InterPro" id="IPR036465">
    <property type="entry name" value="vWFA_dom_sf"/>
</dbReference>
<keyword evidence="2" id="KW-1133">Transmembrane helix</keyword>